<dbReference type="Pfam" id="PF01535">
    <property type="entry name" value="PPR"/>
    <property type="match status" value="3"/>
</dbReference>
<evidence type="ECO:0000256" key="1">
    <source>
        <dbReference type="ARBA" id="ARBA00022737"/>
    </source>
</evidence>
<dbReference type="PROSITE" id="PS51375">
    <property type="entry name" value="PPR"/>
    <property type="match status" value="2"/>
</dbReference>
<evidence type="ECO:0000256" key="2">
    <source>
        <dbReference type="PROSITE-ProRule" id="PRU00708"/>
    </source>
</evidence>
<dbReference type="Proteomes" id="UP001179952">
    <property type="component" value="Unassembled WGS sequence"/>
</dbReference>
<organism evidence="3 4">
    <name type="scientific">Acorus gramineus</name>
    <name type="common">Dwarf sweet flag</name>
    <dbReference type="NCBI Taxonomy" id="55184"/>
    <lineage>
        <taxon>Eukaryota</taxon>
        <taxon>Viridiplantae</taxon>
        <taxon>Streptophyta</taxon>
        <taxon>Embryophyta</taxon>
        <taxon>Tracheophyta</taxon>
        <taxon>Spermatophyta</taxon>
        <taxon>Magnoliopsida</taxon>
        <taxon>Liliopsida</taxon>
        <taxon>Acoraceae</taxon>
        <taxon>Acorus</taxon>
    </lineage>
</organism>
<keyword evidence="1" id="KW-0677">Repeat</keyword>
<comment type="caution">
    <text evidence="3">The sequence shown here is derived from an EMBL/GenBank/DDBJ whole genome shotgun (WGS) entry which is preliminary data.</text>
</comment>
<dbReference type="GO" id="GO:0009451">
    <property type="term" value="P:RNA modification"/>
    <property type="evidence" value="ECO:0007669"/>
    <property type="project" value="InterPro"/>
</dbReference>
<dbReference type="InterPro" id="IPR046960">
    <property type="entry name" value="PPR_At4g14850-like_plant"/>
</dbReference>
<dbReference type="AlphaFoldDB" id="A0AAV9AN84"/>
<keyword evidence="4" id="KW-1185">Reference proteome</keyword>
<feature type="repeat" description="PPR" evidence="2">
    <location>
        <begin position="221"/>
        <end position="255"/>
    </location>
</feature>
<evidence type="ECO:0000313" key="3">
    <source>
        <dbReference type="EMBL" id="KAK1265699.1"/>
    </source>
</evidence>
<proteinExistence type="predicted"/>
<dbReference type="PANTHER" id="PTHR47926:SF395">
    <property type="entry name" value="TETRATRICOPEPTIDE-LIKE HELICAL DOMAIN, DYW DOMAIN PROTEIN-RELATED"/>
    <property type="match status" value="1"/>
</dbReference>
<dbReference type="FunFam" id="1.25.40.10:FF:000144">
    <property type="entry name" value="Pentatricopeptide repeat-containing protein, mitochondrial"/>
    <property type="match status" value="1"/>
</dbReference>
<reference evidence="3" key="2">
    <citation type="submission" date="2023-06" db="EMBL/GenBank/DDBJ databases">
        <authorList>
            <person name="Ma L."/>
            <person name="Liu K.-W."/>
            <person name="Li Z."/>
            <person name="Hsiao Y.-Y."/>
            <person name="Qi Y."/>
            <person name="Fu T."/>
            <person name="Tang G."/>
            <person name="Zhang D."/>
            <person name="Sun W.-H."/>
            <person name="Liu D.-K."/>
            <person name="Li Y."/>
            <person name="Chen G.-Z."/>
            <person name="Liu X.-D."/>
            <person name="Liao X.-Y."/>
            <person name="Jiang Y.-T."/>
            <person name="Yu X."/>
            <person name="Hao Y."/>
            <person name="Huang J."/>
            <person name="Zhao X.-W."/>
            <person name="Ke S."/>
            <person name="Chen Y.-Y."/>
            <person name="Wu W.-L."/>
            <person name="Hsu J.-L."/>
            <person name="Lin Y.-F."/>
            <person name="Huang M.-D."/>
            <person name="Li C.-Y."/>
            <person name="Huang L."/>
            <person name="Wang Z.-W."/>
            <person name="Zhao X."/>
            <person name="Zhong W.-Y."/>
            <person name="Peng D.-H."/>
            <person name="Ahmad S."/>
            <person name="Lan S."/>
            <person name="Zhang J.-S."/>
            <person name="Tsai W.-C."/>
            <person name="Van De Peer Y."/>
            <person name="Liu Z.-J."/>
        </authorList>
    </citation>
    <scope>NUCLEOTIDE SEQUENCE</scope>
    <source>
        <strain evidence="3">SCP</strain>
        <tissue evidence="3">Leaves</tissue>
    </source>
</reference>
<evidence type="ECO:0000313" key="4">
    <source>
        <dbReference type="Proteomes" id="UP001179952"/>
    </source>
</evidence>
<dbReference type="GO" id="GO:0003723">
    <property type="term" value="F:RNA binding"/>
    <property type="evidence" value="ECO:0007669"/>
    <property type="project" value="InterPro"/>
</dbReference>
<reference evidence="3" key="1">
    <citation type="journal article" date="2023" name="Nat. Commun.">
        <title>Diploid and tetraploid genomes of Acorus and the evolution of monocots.</title>
        <authorList>
            <person name="Ma L."/>
            <person name="Liu K.W."/>
            <person name="Li Z."/>
            <person name="Hsiao Y.Y."/>
            <person name="Qi Y."/>
            <person name="Fu T."/>
            <person name="Tang G.D."/>
            <person name="Zhang D."/>
            <person name="Sun W.H."/>
            <person name="Liu D.K."/>
            <person name="Li Y."/>
            <person name="Chen G.Z."/>
            <person name="Liu X.D."/>
            <person name="Liao X.Y."/>
            <person name="Jiang Y.T."/>
            <person name="Yu X."/>
            <person name="Hao Y."/>
            <person name="Huang J."/>
            <person name="Zhao X.W."/>
            <person name="Ke S."/>
            <person name="Chen Y.Y."/>
            <person name="Wu W.L."/>
            <person name="Hsu J.L."/>
            <person name="Lin Y.F."/>
            <person name="Huang M.D."/>
            <person name="Li C.Y."/>
            <person name="Huang L."/>
            <person name="Wang Z.W."/>
            <person name="Zhao X."/>
            <person name="Zhong W.Y."/>
            <person name="Peng D.H."/>
            <person name="Ahmad S."/>
            <person name="Lan S."/>
            <person name="Zhang J.S."/>
            <person name="Tsai W.C."/>
            <person name="Van de Peer Y."/>
            <person name="Liu Z.J."/>
        </authorList>
    </citation>
    <scope>NUCLEOTIDE SEQUENCE</scope>
    <source>
        <strain evidence="3">SCP</strain>
    </source>
</reference>
<dbReference type="NCBIfam" id="TIGR00756">
    <property type="entry name" value="PPR"/>
    <property type="match status" value="1"/>
</dbReference>
<sequence length="280" mass="31451">MKMEGFKQNALTFTSVLKGIAKLGDVNEGRQAWISIYAKCGHLSDARLVFEDNFAGCDVNIALECLDIRVLSRRVLVRRCWRSSVDQAINVYNVLSDAYSKCMRMDGALKVVERMEGRDVVSWTTLIIAYAQSQECEKAMERNPFSDESRRSHSKSIHLREHSRRTCEPLLARVWATMHGILCKMGFGRHGCVESALIDVYVKCGSLVEAKKAFNKIGNPDIVSWTAIISDYDQHGLFGDAIQLFEDMEELGIKPNVVAILCILFACSHGGMVDKGHSYF</sequence>
<name>A0AAV9AN84_ACOGR</name>
<feature type="repeat" description="PPR" evidence="2">
    <location>
        <begin position="88"/>
        <end position="122"/>
    </location>
</feature>
<protein>
    <submittedName>
        <fullName evidence="3">Pentatricopeptide repeat-containing protein</fullName>
    </submittedName>
</protein>
<accession>A0AAV9AN84</accession>
<dbReference type="InterPro" id="IPR011990">
    <property type="entry name" value="TPR-like_helical_dom_sf"/>
</dbReference>
<dbReference type="PANTHER" id="PTHR47926">
    <property type="entry name" value="PENTATRICOPEPTIDE REPEAT-CONTAINING PROTEIN"/>
    <property type="match status" value="1"/>
</dbReference>
<dbReference type="Pfam" id="PF13041">
    <property type="entry name" value="PPR_2"/>
    <property type="match status" value="1"/>
</dbReference>
<dbReference type="Gene3D" id="1.25.40.10">
    <property type="entry name" value="Tetratricopeptide repeat domain"/>
    <property type="match status" value="2"/>
</dbReference>
<dbReference type="InterPro" id="IPR002885">
    <property type="entry name" value="PPR_rpt"/>
</dbReference>
<dbReference type="EMBL" id="JAUJYN010000008">
    <property type="protein sequence ID" value="KAK1265699.1"/>
    <property type="molecule type" value="Genomic_DNA"/>
</dbReference>
<gene>
    <name evidence="3" type="ORF">QJS04_geneDACA017062</name>
</gene>